<evidence type="ECO:0000313" key="3">
    <source>
        <dbReference type="EMBL" id="VDO15490.1"/>
    </source>
</evidence>
<name>A0A0R3TZM4_RODNA</name>
<protein>
    <submittedName>
        <fullName evidence="5">Secreted protein</fullName>
    </submittedName>
</protein>
<proteinExistence type="predicted"/>
<evidence type="ECO:0000313" key="4">
    <source>
        <dbReference type="Proteomes" id="UP000278807"/>
    </source>
</evidence>
<dbReference type="AlphaFoldDB" id="A0A0R3TZM4"/>
<evidence type="ECO:0000256" key="2">
    <source>
        <dbReference type="SAM" id="SignalP"/>
    </source>
</evidence>
<feature type="chain" id="PRO_5043132131" evidence="2">
    <location>
        <begin position="22"/>
        <end position="362"/>
    </location>
</feature>
<dbReference type="WBParaSite" id="HNAJ_0001332301-mRNA-1">
    <property type="protein sequence ID" value="HNAJ_0001332301-mRNA-1"/>
    <property type="gene ID" value="HNAJ_0001332301"/>
</dbReference>
<accession>A0A0R3TZM4</accession>
<keyword evidence="4" id="KW-1185">Reference proteome</keyword>
<evidence type="ECO:0000256" key="1">
    <source>
        <dbReference type="SAM" id="MobiDB-lite"/>
    </source>
</evidence>
<reference evidence="5" key="1">
    <citation type="submission" date="2017-02" db="UniProtKB">
        <authorList>
            <consortium name="WormBaseParasite"/>
        </authorList>
    </citation>
    <scope>IDENTIFICATION</scope>
</reference>
<organism evidence="5">
    <name type="scientific">Rodentolepis nana</name>
    <name type="common">Dwarf tapeworm</name>
    <name type="synonym">Hymenolepis nana</name>
    <dbReference type="NCBI Taxonomy" id="102285"/>
    <lineage>
        <taxon>Eukaryota</taxon>
        <taxon>Metazoa</taxon>
        <taxon>Spiralia</taxon>
        <taxon>Lophotrochozoa</taxon>
        <taxon>Platyhelminthes</taxon>
        <taxon>Cestoda</taxon>
        <taxon>Eucestoda</taxon>
        <taxon>Cyclophyllidea</taxon>
        <taxon>Hymenolepididae</taxon>
        <taxon>Rodentolepis</taxon>
    </lineage>
</organism>
<gene>
    <name evidence="3" type="ORF">HNAJ_LOCUS13297</name>
</gene>
<feature type="signal peptide" evidence="2">
    <location>
        <begin position="1"/>
        <end position="21"/>
    </location>
</feature>
<dbReference type="EMBL" id="UZAE01015239">
    <property type="protein sequence ID" value="VDO15490.1"/>
    <property type="molecule type" value="Genomic_DNA"/>
</dbReference>
<dbReference type="OrthoDB" id="10482326at2759"/>
<dbReference type="Proteomes" id="UP000278807">
    <property type="component" value="Unassembled WGS sequence"/>
</dbReference>
<evidence type="ECO:0000313" key="5">
    <source>
        <dbReference type="WBParaSite" id="HNAJ_0001332301-mRNA-1"/>
    </source>
</evidence>
<feature type="region of interest" description="Disordered" evidence="1">
    <location>
        <begin position="230"/>
        <end position="262"/>
    </location>
</feature>
<keyword evidence="2" id="KW-0732">Signal</keyword>
<sequence length="362" mass="39456">MRAKFVIVSLLLLYLIGWSFGASLNRPSEGDIADVVDGVVGASPNGKVNLRGPSKGGVVRTPRGIVDVRGLPLTPPPRMEMGCSCICGPVMAVECNICDVCDPNMFVGQGNGVVSEFELIKRTLPHIPVEYANWLIYMDQWTVNFVIRHHYDLPSLIIHAQADTLAHIISNVPDFSEMLAQMHPNVILTVFQRMPYPCKYLQGIRREAAEMIVNKMVGLSHCLPTTTTPTWTTTTATPTPTTTTTTTPTTSTPAPGARSTTATVSKAPVDVLSLFKKEELDYMTAKVPRIKALLAKAVPEAVRISRIIHSNLKVLVDDLSEDFLEFLNTPGLAKLKTSTIHAILKILGEDDLAINALADLFA</sequence>
<reference evidence="3 4" key="2">
    <citation type="submission" date="2018-11" db="EMBL/GenBank/DDBJ databases">
        <authorList>
            <consortium name="Pathogen Informatics"/>
        </authorList>
    </citation>
    <scope>NUCLEOTIDE SEQUENCE [LARGE SCALE GENOMIC DNA]</scope>
</reference>